<dbReference type="PANTHER" id="PTHR34613">
    <property type="entry name" value="SLL0800 PROTEIN"/>
    <property type="match status" value="1"/>
</dbReference>
<proteinExistence type="predicted"/>
<reference evidence="1 2" key="1">
    <citation type="submission" date="2016-10" db="EMBL/GenBank/DDBJ databases">
        <authorList>
            <person name="de Groot N.N."/>
        </authorList>
    </citation>
    <scope>NUCLEOTIDE SEQUENCE [LARGE SCALE GENOMIC DNA]</scope>
    <source>
        <strain evidence="1 2">CGMCC 4.5681</strain>
    </source>
</reference>
<dbReference type="EMBL" id="FNFB01000026">
    <property type="protein sequence ID" value="SDL66058.1"/>
    <property type="molecule type" value="Genomic_DNA"/>
</dbReference>
<dbReference type="RefSeq" id="WP_090771704.1">
    <property type="nucleotide sequence ID" value="NZ_FNFB01000026.1"/>
</dbReference>
<keyword evidence="2" id="KW-1185">Reference proteome</keyword>
<dbReference type="PANTHER" id="PTHR34613:SF1">
    <property type="entry name" value="SLL6017 PROTEIN"/>
    <property type="match status" value="1"/>
</dbReference>
<organism evidence="1 2">
    <name type="scientific">Nonomuraea maritima</name>
    <dbReference type="NCBI Taxonomy" id="683260"/>
    <lineage>
        <taxon>Bacteria</taxon>
        <taxon>Bacillati</taxon>
        <taxon>Actinomycetota</taxon>
        <taxon>Actinomycetes</taxon>
        <taxon>Streptosporangiales</taxon>
        <taxon>Streptosporangiaceae</taxon>
        <taxon>Nonomuraea</taxon>
    </lineage>
</organism>
<dbReference type="OrthoDB" id="3207839at2"/>
<accession>A0A1G9LVR8</accession>
<sequence>MITSQHEGLNKLAVLDLGHTRQMLRALFDLPIPESGEARLASPDLSEADPGVCRADGAILYGKAEEKFGVIVETQRRPDDDKLYAWLEYIANFRAREKCPACLVVICPNARVARWAEQKIETGHPGLALTPLVIHGGNTPVITDVSQAVDNIGLAVISTVTKSDHPQFHAIADVVEQALNAIDRDVAWRYARYINLSLSGDAQRDWDRRMAMMTYPYQGEYAERLLAEGEAKGKLEGKLEGKIEGRAQDVLDVLDRRGIPVSKRVRERVFGCQDPDQLHDWLMRAIEVESAEQIFG</sequence>
<evidence type="ECO:0000313" key="2">
    <source>
        <dbReference type="Proteomes" id="UP000198683"/>
    </source>
</evidence>
<dbReference type="AlphaFoldDB" id="A0A1G9LVR8"/>
<protein>
    <submittedName>
        <fullName evidence="1">Uncharacterized protein</fullName>
    </submittedName>
</protein>
<dbReference type="STRING" id="683260.SAMN05421874_12647"/>
<evidence type="ECO:0000313" key="1">
    <source>
        <dbReference type="EMBL" id="SDL66058.1"/>
    </source>
</evidence>
<gene>
    <name evidence="1" type="ORF">SAMN05421874_12647</name>
</gene>
<name>A0A1G9LVR8_9ACTN</name>
<dbReference type="Proteomes" id="UP000198683">
    <property type="component" value="Unassembled WGS sequence"/>
</dbReference>